<keyword evidence="2" id="KW-0201">Cytochrome c-type biogenesis</keyword>
<feature type="domain" description="Thioredoxin" evidence="5">
    <location>
        <begin position="44"/>
        <end position="185"/>
    </location>
</feature>
<dbReference type="PANTHER" id="PTHR42852">
    <property type="entry name" value="THIOL:DISULFIDE INTERCHANGE PROTEIN DSBE"/>
    <property type="match status" value="1"/>
</dbReference>
<dbReference type="InterPro" id="IPR036249">
    <property type="entry name" value="Thioredoxin-like_sf"/>
</dbReference>
<dbReference type="PROSITE" id="PS00194">
    <property type="entry name" value="THIOREDOXIN_1"/>
    <property type="match status" value="1"/>
</dbReference>
<evidence type="ECO:0000313" key="6">
    <source>
        <dbReference type="EMBL" id="SFL43092.1"/>
    </source>
</evidence>
<gene>
    <name evidence="6" type="ORF">SAMN04488004_11859</name>
</gene>
<dbReference type="GO" id="GO:0016853">
    <property type="term" value="F:isomerase activity"/>
    <property type="evidence" value="ECO:0007669"/>
    <property type="project" value="UniProtKB-KW"/>
</dbReference>
<organism evidence="6 7">
    <name type="scientific">Loktanella salsilacus</name>
    <dbReference type="NCBI Taxonomy" id="195913"/>
    <lineage>
        <taxon>Bacteria</taxon>
        <taxon>Pseudomonadati</taxon>
        <taxon>Pseudomonadota</taxon>
        <taxon>Alphaproteobacteria</taxon>
        <taxon>Rhodobacterales</taxon>
        <taxon>Roseobacteraceae</taxon>
        <taxon>Loktanella</taxon>
    </lineage>
</organism>
<dbReference type="GO" id="GO:0017004">
    <property type="term" value="P:cytochrome complex assembly"/>
    <property type="evidence" value="ECO:0007669"/>
    <property type="project" value="UniProtKB-KW"/>
</dbReference>
<feature type="chain" id="PRO_5011487542" evidence="4">
    <location>
        <begin position="27"/>
        <end position="187"/>
    </location>
</feature>
<dbReference type="CDD" id="cd02966">
    <property type="entry name" value="TlpA_like_family"/>
    <property type="match status" value="1"/>
</dbReference>
<dbReference type="InterPro" id="IPR013766">
    <property type="entry name" value="Thioredoxin_domain"/>
</dbReference>
<dbReference type="STRING" id="195913.SAMN04488004_11859"/>
<name>A0A1I4HLP0_9RHOB</name>
<dbReference type="AlphaFoldDB" id="A0A1I4HLP0"/>
<dbReference type="GO" id="GO:0015036">
    <property type="term" value="F:disulfide oxidoreductase activity"/>
    <property type="evidence" value="ECO:0007669"/>
    <property type="project" value="UniProtKB-ARBA"/>
</dbReference>
<dbReference type="EMBL" id="FOTF01000018">
    <property type="protein sequence ID" value="SFL43092.1"/>
    <property type="molecule type" value="Genomic_DNA"/>
</dbReference>
<feature type="signal peptide" evidence="4">
    <location>
        <begin position="1"/>
        <end position="26"/>
    </location>
</feature>
<dbReference type="InterPro" id="IPR013740">
    <property type="entry name" value="Redoxin"/>
</dbReference>
<dbReference type="SUPFAM" id="SSF52833">
    <property type="entry name" value="Thioredoxin-like"/>
    <property type="match status" value="1"/>
</dbReference>
<dbReference type="InterPro" id="IPR017937">
    <property type="entry name" value="Thioredoxin_CS"/>
</dbReference>
<evidence type="ECO:0000256" key="3">
    <source>
        <dbReference type="ARBA" id="ARBA00023284"/>
    </source>
</evidence>
<dbReference type="InterPro" id="IPR050553">
    <property type="entry name" value="Thioredoxin_ResA/DsbE_sf"/>
</dbReference>
<evidence type="ECO:0000256" key="2">
    <source>
        <dbReference type="ARBA" id="ARBA00022748"/>
    </source>
</evidence>
<dbReference type="Pfam" id="PF08534">
    <property type="entry name" value="Redoxin"/>
    <property type="match status" value="1"/>
</dbReference>
<evidence type="ECO:0000313" key="7">
    <source>
        <dbReference type="Proteomes" id="UP000199550"/>
    </source>
</evidence>
<accession>A0A1I4HLP0</accession>
<dbReference type="PANTHER" id="PTHR42852:SF18">
    <property type="entry name" value="CHROMOSOME UNDETERMINED SCAFFOLD_47, WHOLE GENOME SHOTGUN SEQUENCE"/>
    <property type="match status" value="1"/>
</dbReference>
<comment type="subcellular location">
    <subcellularLocation>
        <location evidence="1">Cell envelope</location>
    </subcellularLocation>
</comment>
<keyword evidence="7" id="KW-1185">Reference proteome</keyword>
<evidence type="ECO:0000259" key="5">
    <source>
        <dbReference type="PROSITE" id="PS51352"/>
    </source>
</evidence>
<evidence type="ECO:0000256" key="1">
    <source>
        <dbReference type="ARBA" id="ARBA00004196"/>
    </source>
</evidence>
<protein>
    <submittedName>
        <fullName evidence="6">Thiol-disulfide isomerase or thioredoxin</fullName>
    </submittedName>
</protein>
<dbReference type="Proteomes" id="UP000199550">
    <property type="component" value="Unassembled WGS sequence"/>
</dbReference>
<dbReference type="GO" id="GO:0030313">
    <property type="term" value="C:cell envelope"/>
    <property type="evidence" value="ECO:0007669"/>
    <property type="project" value="UniProtKB-SubCell"/>
</dbReference>
<dbReference type="Gene3D" id="3.40.30.10">
    <property type="entry name" value="Glutaredoxin"/>
    <property type="match status" value="1"/>
</dbReference>
<keyword evidence="4" id="KW-0732">Signal</keyword>
<keyword evidence="6" id="KW-0413">Isomerase</keyword>
<evidence type="ECO:0000256" key="4">
    <source>
        <dbReference type="SAM" id="SignalP"/>
    </source>
</evidence>
<proteinExistence type="predicted"/>
<dbReference type="OrthoDB" id="9799347at2"/>
<keyword evidence="3" id="KW-0676">Redox-active center</keyword>
<dbReference type="RefSeq" id="WP_090190763.1">
    <property type="nucleotide sequence ID" value="NZ_CAXIDI010000004.1"/>
</dbReference>
<reference evidence="6 7" key="1">
    <citation type="submission" date="2016-10" db="EMBL/GenBank/DDBJ databases">
        <authorList>
            <person name="de Groot N.N."/>
        </authorList>
    </citation>
    <scope>NUCLEOTIDE SEQUENCE [LARGE SCALE GENOMIC DNA]</scope>
    <source>
        <strain evidence="6 7">DSM 16199</strain>
    </source>
</reference>
<sequence>MKSLKSALLYTGLAILANAAATTAHADAALEALKDGDMRKLVIASEATAAPDVTFTAQDGSQATLADYVGTPVLLNFWATWCAPCRKEMPHLSELQDAMGDQIKVLTVATGRNPPEAIDRFFAEIEVENLPKALDPKQEMARAFGVLGLPVTIILNAEGQEIARLQGDADWSSDSAKAILTAVAAGD</sequence>
<dbReference type="PROSITE" id="PS51352">
    <property type="entry name" value="THIOREDOXIN_2"/>
    <property type="match status" value="1"/>
</dbReference>